<name>A0A4Y3NF30_PAEAU</name>
<keyword evidence="2" id="KW-1185">Reference proteome</keyword>
<gene>
    <name evidence="1" type="ORF">AAU01_18000</name>
</gene>
<proteinExistence type="predicted"/>
<dbReference type="Proteomes" id="UP000317715">
    <property type="component" value="Unassembled WGS sequence"/>
</dbReference>
<dbReference type="RefSeq" id="WP_141283304.1">
    <property type="nucleotide sequence ID" value="NZ_BAAAWK010000001.1"/>
</dbReference>
<reference evidence="1 2" key="1">
    <citation type="submission" date="2019-06" db="EMBL/GenBank/DDBJ databases">
        <title>Whole genome shotgun sequence of Paenarthrobacter aurescens NBRC 12136.</title>
        <authorList>
            <person name="Hosoyama A."/>
            <person name="Uohara A."/>
            <person name="Ohji S."/>
            <person name="Ichikawa N."/>
        </authorList>
    </citation>
    <scope>NUCLEOTIDE SEQUENCE [LARGE SCALE GENOMIC DNA]</scope>
    <source>
        <strain evidence="1 2">NBRC 12136</strain>
    </source>
</reference>
<sequence length="85" mass="9100">MLDQKTLASQAFAAASAPHDEWSGRPMIEVRERPGLFPGREKRLTGALEIFPSAQQWPVPLGSDGQGPTARQAITECGKTLADGP</sequence>
<evidence type="ECO:0000313" key="2">
    <source>
        <dbReference type="Proteomes" id="UP000317715"/>
    </source>
</evidence>
<accession>A0A4Y3NF30</accession>
<organism evidence="1 2">
    <name type="scientific">Paenarthrobacter aurescens</name>
    <name type="common">Arthrobacter aurescens</name>
    <dbReference type="NCBI Taxonomy" id="43663"/>
    <lineage>
        <taxon>Bacteria</taxon>
        <taxon>Bacillati</taxon>
        <taxon>Actinomycetota</taxon>
        <taxon>Actinomycetes</taxon>
        <taxon>Micrococcales</taxon>
        <taxon>Micrococcaceae</taxon>
        <taxon>Paenarthrobacter</taxon>
    </lineage>
</organism>
<comment type="caution">
    <text evidence="1">The sequence shown here is derived from an EMBL/GenBank/DDBJ whole genome shotgun (WGS) entry which is preliminary data.</text>
</comment>
<evidence type="ECO:0000313" key="1">
    <source>
        <dbReference type="EMBL" id="GEB19045.1"/>
    </source>
</evidence>
<dbReference type="AlphaFoldDB" id="A0A4Y3NF30"/>
<protein>
    <submittedName>
        <fullName evidence="1">Uncharacterized protein</fullName>
    </submittedName>
</protein>
<dbReference type="GeneID" id="97299611"/>
<dbReference type="OrthoDB" id="3777470at2"/>
<dbReference type="EMBL" id="BJMD01000009">
    <property type="protein sequence ID" value="GEB19045.1"/>
    <property type="molecule type" value="Genomic_DNA"/>
</dbReference>